<gene>
    <name evidence="1" type="ORF">NQ318_018577</name>
</gene>
<evidence type="ECO:0000313" key="1">
    <source>
        <dbReference type="EMBL" id="KAJ8963112.1"/>
    </source>
</evidence>
<protein>
    <submittedName>
        <fullName evidence="1">Uncharacterized protein</fullName>
    </submittedName>
</protein>
<sequence length="129" mass="14905">MASEVALQSFITDFLSISQGNDLSVCTYIHMKHLEPPTNSTIRRDTQGDYEKNILQIFHRALLEPRECSRRDEIVGLLLLFSENCIAETRHGFQHFKFAMNPTKTSRNCQMLSRGRLFRISVDLEEISV</sequence>
<proteinExistence type="predicted"/>
<comment type="caution">
    <text evidence="1">The sequence shown here is derived from an EMBL/GenBank/DDBJ whole genome shotgun (WGS) entry which is preliminary data.</text>
</comment>
<reference evidence="1" key="1">
    <citation type="journal article" date="2023" name="Insect Mol. Biol.">
        <title>Genome sequencing provides insights into the evolution of gene families encoding plant cell wall-degrading enzymes in longhorned beetles.</title>
        <authorList>
            <person name="Shin N.R."/>
            <person name="Okamura Y."/>
            <person name="Kirsch R."/>
            <person name="Pauchet Y."/>
        </authorList>
    </citation>
    <scope>NUCLEOTIDE SEQUENCE</scope>
    <source>
        <strain evidence="1">AMC_N1</strain>
    </source>
</reference>
<accession>A0AAV8ZHY5</accession>
<dbReference type="AlphaFoldDB" id="A0AAV8ZHY5"/>
<dbReference type="Proteomes" id="UP001162162">
    <property type="component" value="Unassembled WGS sequence"/>
</dbReference>
<organism evidence="1 2">
    <name type="scientific">Aromia moschata</name>
    <dbReference type="NCBI Taxonomy" id="1265417"/>
    <lineage>
        <taxon>Eukaryota</taxon>
        <taxon>Metazoa</taxon>
        <taxon>Ecdysozoa</taxon>
        <taxon>Arthropoda</taxon>
        <taxon>Hexapoda</taxon>
        <taxon>Insecta</taxon>
        <taxon>Pterygota</taxon>
        <taxon>Neoptera</taxon>
        <taxon>Endopterygota</taxon>
        <taxon>Coleoptera</taxon>
        <taxon>Polyphaga</taxon>
        <taxon>Cucujiformia</taxon>
        <taxon>Chrysomeloidea</taxon>
        <taxon>Cerambycidae</taxon>
        <taxon>Cerambycinae</taxon>
        <taxon>Callichromatini</taxon>
        <taxon>Aromia</taxon>
    </lineage>
</organism>
<dbReference type="EMBL" id="JAPWTK010000001">
    <property type="protein sequence ID" value="KAJ8963112.1"/>
    <property type="molecule type" value="Genomic_DNA"/>
</dbReference>
<keyword evidence="2" id="KW-1185">Reference proteome</keyword>
<evidence type="ECO:0000313" key="2">
    <source>
        <dbReference type="Proteomes" id="UP001162162"/>
    </source>
</evidence>
<name>A0AAV8ZHY5_9CUCU</name>